<comment type="subcellular location">
    <subcellularLocation>
        <location evidence="1">Cell membrane</location>
        <topology evidence="1">Multi-pass membrane protein</topology>
    </subcellularLocation>
</comment>
<feature type="transmembrane region" description="Helical" evidence="6">
    <location>
        <begin position="96"/>
        <end position="121"/>
    </location>
</feature>
<keyword evidence="3 6" id="KW-0812">Transmembrane</keyword>
<accession>A0A178MM99</accession>
<dbReference type="Proteomes" id="UP000078428">
    <property type="component" value="Unassembled WGS sequence"/>
</dbReference>
<dbReference type="InterPro" id="IPR022791">
    <property type="entry name" value="L-PG_synthase/AglD"/>
</dbReference>
<dbReference type="PANTHER" id="PTHR39087">
    <property type="entry name" value="UPF0104 MEMBRANE PROTEIN MJ1595"/>
    <property type="match status" value="1"/>
</dbReference>
<evidence type="ECO:0000256" key="2">
    <source>
        <dbReference type="ARBA" id="ARBA00022475"/>
    </source>
</evidence>
<name>A0A178MM99_9PROT</name>
<gene>
    <name evidence="7" type="ORF">A6A04_03845</name>
</gene>
<evidence type="ECO:0000256" key="6">
    <source>
        <dbReference type="SAM" id="Phobius"/>
    </source>
</evidence>
<organism evidence="7 8">
    <name type="scientific">Paramagnetospirillum marisnigri</name>
    <dbReference type="NCBI Taxonomy" id="1285242"/>
    <lineage>
        <taxon>Bacteria</taxon>
        <taxon>Pseudomonadati</taxon>
        <taxon>Pseudomonadota</taxon>
        <taxon>Alphaproteobacteria</taxon>
        <taxon>Rhodospirillales</taxon>
        <taxon>Magnetospirillaceae</taxon>
        <taxon>Paramagnetospirillum</taxon>
    </lineage>
</organism>
<dbReference type="EMBL" id="LWQT01000066">
    <property type="protein sequence ID" value="OAN49257.1"/>
    <property type="molecule type" value="Genomic_DNA"/>
</dbReference>
<reference evidence="7 8" key="1">
    <citation type="submission" date="2016-04" db="EMBL/GenBank/DDBJ databases">
        <title>Draft genome sequence of freshwater magnetotactic bacteria Magnetospirillum marisnigri SP-1 and Magnetospirillum moscoviense BB-1.</title>
        <authorList>
            <person name="Koziaeva V."/>
            <person name="Dziuba M.V."/>
            <person name="Ivanov T.M."/>
            <person name="Kuznetsov B."/>
            <person name="Grouzdev D.S."/>
        </authorList>
    </citation>
    <scope>NUCLEOTIDE SEQUENCE [LARGE SCALE GENOMIC DNA]</scope>
    <source>
        <strain evidence="7 8">SP-1</strain>
    </source>
</reference>
<keyword evidence="8" id="KW-1185">Reference proteome</keyword>
<evidence type="ECO:0000313" key="8">
    <source>
        <dbReference type="Proteomes" id="UP000078428"/>
    </source>
</evidence>
<evidence type="ECO:0000256" key="4">
    <source>
        <dbReference type="ARBA" id="ARBA00022989"/>
    </source>
</evidence>
<feature type="transmembrane region" description="Helical" evidence="6">
    <location>
        <begin position="241"/>
        <end position="265"/>
    </location>
</feature>
<dbReference type="NCBIfam" id="TIGR03476">
    <property type="entry name" value="HpnL"/>
    <property type="match status" value="1"/>
</dbReference>
<sequence length="310" mass="31786">MLAQDVGRLGAAFSSLGPAIAAICLFRIIPIALHAQGWRSVMAESDRPGLLPTLGIRWIGESVNTLLPVGQVGGDVVRARLMAASRPRPDGAGAEVAVDFLLGIVSQALFALMGVAALMAVAPGIAASAQVLAGTAVLVGLAAFLAMLQRRGFFSGLAGMAGRLMGERASSGLAQGAAGLDREVARIMADRPRMRRGLAWRLLGWLSHVAEAWILLAALGLPAGLDTALALESLAWAVRSIAFLIPGAIGAQEGGIVAIGLLLGLPTELALALALAKRAREIVVCAPGLAAWLVMERRGIKGLLKSGGAP</sequence>
<feature type="transmembrane region" description="Helical" evidence="6">
    <location>
        <begin position="127"/>
        <end position="148"/>
    </location>
</feature>
<keyword evidence="5 6" id="KW-0472">Membrane</keyword>
<dbReference type="GO" id="GO:0005886">
    <property type="term" value="C:plasma membrane"/>
    <property type="evidence" value="ECO:0007669"/>
    <property type="project" value="UniProtKB-SubCell"/>
</dbReference>
<proteinExistence type="predicted"/>
<dbReference type="STRING" id="1285242.A6A04_03845"/>
<keyword evidence="2" id="KW-1003">Cell membrane</keyword>
<feature type="transmembrane region" description="Helical" evidence="6">
    <location>
        <begin position="198"/>
        <end position="221"/>
    </location>
</feature>
<feature type="transmembrane region" description="Helical" evidence="6">
    <location>
        <begin position="12"/>
        <end position="33"/>
    </location>
</feature>
<evidence type="ECO:0000313" key="7">
    <source>
        <dbReference type="EMBL" id="OAN49257.1"/>
    </source>
</evidence>
<keyword evidence="4 6" id="KW-1133">Transmembrane helix</keyword>
<evidence type="ECO:0008006" key="9">
    <source>
        <dbReference type="Google" id="ProtNLM"/>
    </source>
</evidence>
<evidence type="ECO:0000256" key="5">
    <source>
        <dbReference type="ARBA" id="ARBA00023136"/>
    </source>
</evidence>
<comment type="caution">
    <text evidence="7">The sequence shown here is derived from an EMBL/GenBank/DDBJ whole genome shotgun (WGS) entry which is preliminary data.</text>
</comment>
<evidence type="ECO:0000256" key="3">
    <source>
        <dbReference type="ARBA" id="ARBA00022692"/>
    </source>
</evidence>
<dbReference type="AlphaFoldDB" id="A0A178MM99"/>
<protein>
    <recommendedName>
        <fullName evidence="9">TIGR00374 family protein</fullName>
    </recommendedName>
</protein>
<dbReference type="Pfam" id="PF03706">
    <property type="entry name" value="LPG_synthase_TM"/>
    <property type="match status" value="1"/>
</dbReference>
<evidence type="ECO:0000256" key="1">
    <source>
        <dbReference type="ARBA" id="ARBA00004651"/>
    </source>
</evidence>
<dbReference type="PANTHER" id="PTHR39087:SF2">
    <property type="entry name" value="UPF0104 MEMBRANE PROTEIN MJ1595"/>
    <property type="match status" value="1"/>
</dbReference>